<dbReference type="Proteomes" id="UP000262699">
    <property type="component" value="Unassembled WGS sequence"/>
</dbReference>
<keyword evidence="1" id="KW-1133">Transmembrane helix</keyword>
<proteinExistence type="predicted"/>
<gene>
    <name evidence="2" type="ORF">DEP91_03760</name>
</gene>
<keyword evidence="1" id="KW-0472">Membrane</keyword>
<evidence type="ECO:0000313" key="3">
    <source>
        <dbReference type="Proteomes" id="UP000262699"/>
    </source>
</evidence>
<dbReference type="EMBL" id="DOYJ01000108">
    <property type="protein sequence ID" value="HCB75276.1"/>
    <property type="molecule type" value="Genomic_DNA"/>
</dbReference>
<comment type="caution">
    <text evidence="2">The sequence shown here is derived from an EMBL/GenBank/DDBJ whole genome shotgun (WGS) entry which is preliminary data.</text>
</comment>
<reference evidence="2 3" key="1">
    <citation type="journal article" date="2018" name="Nat. Biotechnol.">
        <title>A standardized bacterial taxonomy based on genome phylogeny substantially revises the tree of life.</title>
        <authorList>
            <person name="Parks D.H."/>
            <person name="Chuvochina M."/>
            <person name="Waite D.W."/>
            <person name="Rinke C."/>
            <person name="Skarshewski A."/>
            <person name="Chaumeil P.A."/>
            <person name="Hugenholtz P."/>
        </authorList>
    </citation>
    <scope>NUCLEOTIDE SEQUENCE [LARGE SCALE GENOMIC DNA]</scope>
    <source>
        <strain evidence="2">UBA9015</strain>
    </source>
</reference>
<dbReference type="AlphaFoldDB" id="A0A3D0W974"/>
<feature type="transmembrane region" description="Helical" evidence="1">
    <location>
        <begin position="21"/>
        <end position="44"/>
    </location>
</feature>
<organism evidence="2 3">
    <name type="scientific">Sphingomonas bacterium</name>
    <dbReference type="NCBI Taxonomy" id="1895847"/>
    <lineage>
        <taxon>Bacteria</taxon>
        <taxon>Pseudomonadati</taxon>
        <taxon>Pseudomonadota</taxon>
        <taxon>Alphaproteobacteria</taxon>
        <taxon>Sphingomonadales</taxon>
        <taxon>Sphingomonadaceae</taxon>
        <taxon>Sphingomonas</taxon>
    </lineage>
</organism>
<protein>
    <submittedName>
        <fullName evidence="2">Uncharacterized protein</fullName>
    </submittedName>
</protein>
<sequence length="66" mass="7338">MSDGKTSRDVMLQRLQMKRATSILGMVVMFALLAALCAMLVFVFTSDDGVAWIKWPGGSWRSVSLR</sequence>
<name>A0A3D0W974_9SPHN</name>
<evidence type="ECO:0000313" key="2">
    <source>
        <dbReference type="EMBL" id="HCB75276.1"/>
    </source>
</evidence>
<keyword evidence="1" id="KW-0812">Transmembrane</keyword>
<accession>A0A3D0W974</accession>
<evidence type="ECO:0000256" key="1">
    <source>
        <dbReference type="SAM" id="Phobius"/>
    </source>
</evidence>